<organism evidence="2 3">
    <name type="scientific">Solitalea canadensis (strain ATCC 29591 / DSM 3403 / JCM 21819 / LMG 8368 / NBRC 15130 / NCIMB 12057 / USAM 9D)</name>
    <name type="common">Flexibacter canadensis</name>
    <dbReference type="NCBI Taxonomy" id="929556"/>
    <lineage>
        <taxon>Bacteria</taxon>
        <taxon>Pseudomonadati</taxon>
        <taxon>Bacteroidota</taxon>
        <taxon>Sphingobacteriia</taxon>
        <taxon>Sphingobacteriales</taxon>
        <taxon>Sphingobacteriaceae</taxon>
        <taxon>Solitalea</taxon>
    </lineage>
</organism>
<sequence length="129" mass="14663">MNYIVLTYLIYLPIAACLTIWVGNTLFKNGKVFLVDIFQQNKELADAVNKLLLVGFYLLNIGYAVWAMKVFDNIVTTQGVIEVLSEKIGAIILVLGVVHFTNIIALYKLRKRTVSHYKNFVQQQIPVND</sequence>
<evidence type="ECO:0000256" key="1">
    <source>
        <dbReference type="SAM" id="Phobius"/>
    </source>
</evidence>
<evidence type="ECO:0000313" key="3">
    <source>
        <dbReference type="Proteomes" id="UP000007590"/>
    </source>
</evidence>
<proteinExistence type="predicted"/>
<feature type="transmembrane region" description="Helical" evidence="1">
    <location>
        <begin position="6"/>
        <end position="27"/>
    </location>
</feature>
<reference evidence="2" key="1">
    <citation type="submission" date="2012-02" db="EMBL/GenBank/DDBJ databases">
        <title>The complete genome of Solitalea canadensis DSM 3403.</title>
        <authorList>
            <consortium name="US DOE Joint Genome Institute (JGI-PGF)"/>
            <person name="Lucas S."/>
            <person name="Copeland A."/>
            <person name="Lapidus A."/>
            <person name="Glavina del Rio T."/>
            <person name="Dalin E."/>
            <person name="Tice H."/>
            <person name="Bruce D."/>
            <person name="Goodwin L."/>
            <person name="Pitluck S."/>
            <person name="Peters L."/>
            <person name="Ovchinnikova G."/>
            <person name="Lu M."/>
            <person name="Kyrpides N."/>
            <person name="Mavromatis K."/>
            <person name="Ivanova N."/>
            <person name="Brettin T."/>
            <person name="Detter J.C."/>
            <person name="Han C."/>
            <person name="Larimer F."/>
            <person name="Land M."/>
            <person name="Hauser L."/>
            <person name="Markowitz V."/>
            <person name="Cheng J.-F."/>
            <person name="Hugenholtz P."/>
            <person name="Woyke T."/>
            <person name="Wu D."/>
            <person name="Spring S."/>
            <person name="Schroeder M."/>
            <person name="Kopitz M."/>
            <person name="Brambilla E."/>
            <person name="Klenk H.-P."/>
            <person name="Eisen J.A."/>
        </authorList>
    </citation>
    <scope>NUCLEOTIDE SEQUENCE</scope>
    <source>
        <strain evidence="2">DSM 3403</strain>
    </source>
</reference>
<dbReference type="eggNOG" id="ENOG5032UIF">
    <property type="taxonomic scope" value="Bacteria"/>
</dbReference>
<evidence type="ECO:0000313" key="2">
    <source>
        <dbReference type="EMBL" id="AFD07923.1"/>
    </source>
</evidence>
<keyword evidence="1" id="KW-0472">Membrane</keyword>
<name>H8KWD1_SOLCM</name>
<dbReference type="OrthoDB" id="193443at2"/>
<evidence type="ECO:0008006" key="4">
    <source>
        <dbReference type="Google" id="ProtNLM"/>
    </source>
</evidence>
<gene>
    <name evidence="2" type="ordered locus">Solca_2901</name>
</gene>
<accession>H8KWD1</accession>
<dbReference type="RefSeq" id="WP_014681150.1">
    <property type="nucleotide sequence ID" value="NC_017770.1"/>
</dbReference>
<dbReference type="STRING" id="929556.Solca_2901"/>
<dbReference type="EMBL" id="CP003349">
    <property type="protein sequence ID" value="AFD07923.1"/>
    <property type="molecule type" value="Genomic_DNA"/>
</dbReference>
<feature type="transmembrane region" description="Helical" evidence="1">
    <location>
        <begin position="88"/>
        <end position="109"/>
    </location>
</feature>
<keyword evidence="1" id="KW-0812">Transmembrane</keyword>
<dbReference type="KEGG" id="scn:Solca_2901"/>
<dbReference type="AlphaFoldDB" id="H8KWD1"/>
<feature type="transmembrane region" description="Helical" evidence="1">
    <location>
        <begin position="48"/>
        <end position="68"/>
    </location>
</feature>
<keyword evidence="1" id="KW-1133">Transmembrane helix</keyword>
<dbReference type="Proteomes" id="UP000007590">
    <property type="component" value="Chromosome"/>
</dbReference>
<protein>
    <recommendedName>
        <fullName evidence="4">Integral membrane protein</fullName>
    </recommendedName>
</protein>
<keyword evidence="3" id="KW-1185">Reference proteome</keyword>
<dbReference type="HOGENOM" id="CLU_123725_0_0_10"/>